<sequence>MLQTHPCGVRCQEENVARPSHSLPPGPEDRDSSQHMQPRPSLMPPSCYPGMPPAASSQRDGAGLQARVESELITEVRLGGGRVIKPVDLFEFALGFKADARFIHFGTVVPREVGREITRGQFSRGTSLEQEHLIQKSCGAPTVTEGRRFSGRALGKHNGNQRPTFWK</sequence>
<name>A0AAE1CY93_9GAST</name>
<evidence type="ECO:0000313" key="2">
    <source>
        <dbReference type="EMBL" id="KAK3744678.1"/>
    </source>
</evidence>
<proteinExistence type="predicted"/>
<reference evidence="2" key="1">
    <citation type="journal article" date="2023" name="G3 (Bethesda)">
        <title>A reference genome for the long-term kleptoplast-retaining sea slug Elysia crispata morphotype clarki.</title>
        <authorList>
            <person name="Eastman K.E."/>
            <person name="Pendleton A.L."/>
            <person name="Shaikh M.A."/>
            <person name="Suttiyut T."/>
            <person name="Ogas R."/>
            <person name="Tomko P."/>
            <person name="Gavelis G."/>
            <person name="Widhalm J.R."/>
            <person name="Wisecaver J.H."/>
        </authorList>
    </citation>
    <scope>NUCLEOTIDE SEQUENCE</scope>
    <source>
        <strain evidence="2">ECLA1</strain>
    </source>
</reference>
<comment type="caution">
    <text evidence="2">The sequence shown here is derived from an EMBL/GenBank/DDBJ whole genome shotgun (WGS) entry which is preliminary data.</text>
</comment>
<feature type="region of interest" description="Disordered" evidence="1">
    <location>
        <begin position="1"/>
        <end position="60"/>
    </location>
</feature>
<dbReference type="EMBL" id="JAWDGP010006253">
    <property type="protein sequence ID" value="KAK3744678.1"/>
    <property type="molecule type" value="Genomic_DNA"/>
</dbReference>
<protein>
    <submittedName>
        <fullName evidence="2">Uncharacterized protein</fullName>
    </submittedName>
</protein>
<keyword evidence="3" id="KW-1185">Reference proteome</keyword>
<dbReference type="Proteomes" id="UP001283361">
    <property type="component" value="Unassembled WGS sequence"/>
</dbReference>
<evidence type="ECO:0000313" key="3">
    <source>
        <dbReference type="Proteomes" id="UP001283361"/>
    </source>
</evidence>
<organism evidence="2 3">
    <name type="scientific">Elysia crispata</name>
    <name type="common">lettuce slug</name>
    <dbReference type="NCBI Taxonomy" id="231223"/>
    <lineage>
        <taxon>Eukaryota</taxon>
        <taxon>Metazoa</taxon>
        <taxon>Spiralia</taxon>
        <taxon>Lophotrochozoa</taxon>
        <taxon>Mollusca</taxon>
        <taxon>Gastropoda</taxon>
        <taxon>Heterobranchia</taxon>
        <taxon>Euthyneura</taxon>
        <taxon>Panpulmonata</taxon>
        <taxon>Sacoglossa</taxon>
        <taxon>Placobranchoidea</taxon>
        <taxon>Plakobranchidae</taxon>
        <taxon>Elysia</taxon>
    </lineage>
</organism>
<gene>
    <name evidence="2" type="ORF">RRG08_062327</name>
</gene>
<evidence type="ECO:0000256" key="1">
    <source>
        <dbReference type="SAM" id="MobiDB-lite"/>
    </source>
</evidence>
<feature type="compositionally biased region" description="Pro residues" evidence="1">
    <location>
        <begin position="41"/>
        <end position="52"/>
    </location>
</feature>
<accession>A0AAE1CY93</accession>
<dbReference type="AlphaFoldDB" id="A0AAE1CY93"/>